<proteinExistence type="predicted"/>
<protein>
    <submittedName>
        <fullName evidence="2">Uncharacterized protein</fullName>
    </submittedName>
</protein>
<dbReference type="Proteomes" id="UP000003789">
    <property type="component" value="Unassembled WGS sequence"/>
</dbReference>
<name>Q1Z3D3_9GAMM</name>
<comment type="caution">
    <text evidence="2">The sequence shown here is derived from an EMBL/GenBank/DDBJ whole genome shotgun (WGS) entry which is preliminary data.</text>
</comment>
<keyword evidence="1" id="KW-0472">Membrane</keyword>
<reference evidence="2 3" key="1">
    <citation type="submission" date="2006-03" db="EMBL/GenBank/DDBJ databases">
        <authorList>
            <person name="Bartlett D.H."/>
            <person name="Valle G."/>
            <person name="Lauro F.M."/>
            <person name="Vezzi A."/>
            <person name="Simonato F."/>
            <person name="Eloe E."/>
            <person name="Vitulo N."/>
            <person name="Stratton T.K."/>
            <person name="D'angelo M."/>
            <person name="Ferriera S."/>
            <person name="Johnson J."/>
            <person name="Kravitz S."/>
            <person name="Beeson K."/>
            <person name="Sutton G."/>
            <person name="Rogers Y."/>
            <person name="Friedman R."/>
            <person name="Frazier M."/>
            <person name="Venter J.C."/>
        </authorList>
    </citation>
    <scope>NUCLEOTIDE SEQUENCE [LARGE SCALE GENOMIC DNA]</scope>
    <source>
        <strain evidence="2 3">3TCK</strain>
    </source>
</reference>
<evidence type="ECO:0000313" key="2">
    <source>
        <dbReference type="EMBL" id="EAS43073.1"/>
    </source>
</evidence>
<evidence type="ECO:0000313" key="3">
    <source>
        <dbReference type="Proteomes" id="UP000003789"/>
    </source>
</evidence>
<keyword evidence="1" id="KW-0812">Transmembrane</keyword>
<organism evidence="2 3">
    <name type="scientific">Photobacterium profundum 3TCK</name>
    <dbReference type="NCBI Taxonomy" id="314280"/>
    <lineage>
        <taxon>Bacteria</taxon>
        <taxon>Pseudomonadati</taxon>
        <taxon>Pseudomonadota</taxon>
        <taxon>Gammaproteobacteria</taxon>
        <taxon>Vibrionales</taxon>
        <taxon>Vibrionaceae</taxon>
        <taxon>Photobacterium</taxon>
    </lineage>
</organism>
<sequence length="70" mass="8082">MYKGFQLFVSITAMCGFIIIMMCLGGNSDGIAQKQYIQNCRIEHTEKVKPSQEEVRERMGKVDNYFNVIE</sequence>
<accession>Q1Z3D3</accession>
<feature type="transmembrane region" description="Helical" evidence="1">
    <location>
        <begin position="6"/>
        <end position="25"/>
    </location>
</feature>
<gene>
    <name evidence="2" type="ORF">P3TCK_11524</name>
</gene>
<evidence type="ECO:0000256" key="1">
    <source>
        <dbReference type="SAM" id="Phobius"/>
    </source>
</evidence>
<dbReference type="EMBL" id="AAPH01000014">
    <property type="protein sequence ID" value="EAS43073.1"/>
    <property type="molecule type" value="Genomic_DNA"/>
</dbReference>
<keyword evidence="1" id="KW-1133">Transmembrane helix</keyword>
<dbReference type="AlphaFoldDB" id="Q1Z3D3"/>
<dbReference type="HOGENOM" id="CLU_2754374_0_0_6"/>
<dbReference type="RefSeq" id="WP_006230327.1">
    <property type="nucleotide sequence ID" value="NZ_CH724134.1"/>
</dbReference>